<dbReference type="SUPFAM" id="SSF141371">
    <property type="entry name" value="PilZ domain-like"/>
    <property type="match status" value="1"/>
</dbReference>
<proteinExistence type="predicted"/>
<organism evidence="2 3">
    <name type="scientific">Aquamicrobium soli</name>
    <dbReference type="NCBI Taxonomy" id="1811518"/>
    <lineage>
        <taxon>Bacteria</taxon>
        <taxon>Pseudomonadati</taxon>
        <taxon>Pseudomonadota</taxon>
        <taxon>Alphaproteobacteria</taxon>
        <taxon>Hyphomicrobiales</taxon>
        <taxon>Phyllobacteriaceae</taxon>
        <taxon>Aquamicrobium</taxon>
    </lineage>
</organism>
<sequence>MLARIDRWEERRAEPRRRALKGATVRFNNGYGALECVLRNESPTGALLVFGEATAVPTMFELHVAGQAAPRHARVRWRTTTSLGVELG</sequence>
<keyword evidence="3" id="KW-1185">Reference proteome</keyword>
<gene>
    <name evidence="2" type="ORF">ACFOHJ_17695</name>
</gene>
<evidence type="ECO:0000259" key="1">
    <source>
        <dbReference type="Pfam" id="PF07238"/>
    </source>
</evidence>
<evidence type="ECO:0000313" key="2">
    <source>
        <dbReference type="EMBL" id="MFC3208060.1"/>
    </source>
</evidence>
<dbReference type="RefSeq" id="WP_378222828.1">
    <property type="nucleotide sequence ID" value="NZ_JBHRTK010000016.1"/>
</dbReference>
<dbReference type="InterPro" id="IPR009875">
    <property type="entry name" value="PilZ_domain"/>
</dbReference>
<comment type="caution">
    <text evidence="2">The sequence shown here is derived from an EMBL/GenBank/DDBJ whole genome shotgun (WGS) entry which is preliminary data.</text>
</comment>
<dbReference type="Proteomes" id="UP001595583">
    <property type="component" value="Unassembled WGS sequence"/>
</dbReference>
<dbReference type="Pfam" id="PF07238">
    <property type="entry name" value="PilZ"/>
    <property type="match status" value="1"/>
</dbReference>
<dbReference type="EMBL" id="JBHRTK010000016">
    <property type="protein sequence ID" value="MFC3208060.1"/>
    <property type="molecule type" value="Genomic_DNA"/>
</dbReference>
<evidence type="ECO:0000313" key="3">
    <source>
        <dbReference type="Proteomes" id="UP001595583"/>
    </source>
</evidence>
<reference evidence="3" key="1">
    <citation type="journal article" date="2019" name="Int. J. Syst. Evol. Microbiol.">
        <title>The Global Catalogue of Microorganisms (GCM) 10K type strain sequencing project: providing services to taxonomists for standard genome sequencing and annotation.</title>
        <authorList>
            <consortium name="The Broad Institute Genomics Platform"/>
            <consortium name="The Broad Institute Genome Sequencing Center for Infectious Disease"/>
            <person name="Wu L."/>
            <person name="Ma J."/>
        </authorList>
    </citation>
    <scope>NUCLEOTIDE SEQUENCE [LARGE SCALE GENOMIC DNA]</scope>
    <source>
        <strain evidence="3">KCTC 52165</strain>
    </source>
</reference>
<protein>
    <submittedName>
        <fullName evidence="2">PilZ domain-containing protein</fullName>
    </submittedName>
</protein>
<name>A0ABV7KEN8_9HYPH</name>
<feature type="domain" description="PilZ" evidence="1">
    <location>
        <begin position="10"/>
        <end position="86"/>
    </location>
</feature>
<accession>A0ABV7KEN8</accession>